<dbReference type="Pfam" id="PF01869">
    <property type="entry name" value="BcrAD_BadFG"/>
    <property type="match status" value="1"/>
</dbReference>
<dbReference type="FunFam" id="3.30.420.40:FF:000217">
    <property type="entry name" value="2-hydroxyisocaproyl-CoA dehydratase activator"/>
    <property type="match status" value="1"/>
</dbReference>
<evidence type="ECO:0000256" key="3">
    <source>
        <dbReference type="ARBA" id="ARBA00022723"/>
    </source>
</evidence>
<dbReference type="SUPFAM" id="SSF53067">
    <property type="entry name" value="Actin-like ATPase domain"/>
    <property type="match status" value="1"/>
</dbReference>
<name>A0A1G8EJY8_9FIRM</name>
<keyword evidence="3" id="KW-0479">Metal-binding</keyword>
<evidence type="ECO:0000256" key="4">
    <source>
        <dbReference type="ARBA" id="ARBA00023004"/>
    </source>
</evidence>
<dbReference type="PANTHER" id="PTHR32329:SF2">
    <property type="entry name" value="BIFUNCTIONAL PROTEIN [INCLUDES 2-HYDROXYACYL-COA DEHYDRATASE (N-TER) AND ITS ACTIVATOR DOMAIN (C_TERM)"/>
    <property type="match status" value="1"/>
</dbReference>
<sequence length="259" mass="27301">MPNHYIGVDIGSLTVKVVLIDDDLKIIGQGKERAGYSGRTIAQKLIAEVLAKSGLTTQNVGATVATGYGRVTFSADREVSEITCQAKGISHLFPSARTVIDIGGQDSKVIKLFPNGKVADFTMNDKCAAGTGRFLEVMASALEVDWQEISELVSASKKPTKISSFCTVFAESEIISQVSAGELKADILAGVCDSVASRVASMSRRTGLEPDIVFTGGVAHNDGVVKALAKQLDFSLLISQEPVITAALGAALIAREIKK</sequence>
<proteinExistence type="predicted"/>
<evidence type="ECO:0000259" key="6">
    <source>
        <dbReference type="Pfam" id="PF01869"/>
    </source>
</evidence>
<organism evidence="7 8">
    <name type="scientific">Desulfosporosinus hippei DSM 8344</name>
    <dbReference type="NCBI Taxonomy" id="1121419"/>
    <lineage>
        <taxon>Bacteria</taxon>
        <taxon>Bacillati</taxon>
        <taxon>Bacillota</taxon>
        <taxon>Clostridia</taxon>
        <taxon>Eubacteriales</taxon>
        <taxon>Desulfitobacteriaceae</taxon>
        <taxon>Desulfosporosinus</taxon>
    </lineage>
</organism>
<evidence type="ECO:0000313" key="7">
    <source>
        <dbReference type="EMBL" id="SDH70263.1"/>
    </source>
</evidence>
<evidence type="ECO:0000256" key="5">
    <source>
        <dbReference type="ARBA" id="ARBA00023014"/>
    </source>
</evidence>
<gene>
    <name evidence="7" type="ORF">SAMN05443529_11749</name>
</gene>
<keyword evidence="8" id="KW-1185">Reference proteome</keyword>
<protein>
    <submittedName>
        <fullName evidence="7">CoA-substrate-specific enzyme activase, putative</fullName>
    </submittedName>
</protein>
<dbReference type="Proteomes" id="UP000198656">
    <property type="component" value="Unassembled WGS sequence"/>
</dbReference>
<keyword evidence="4" id="KW-0408">Iron</keyword>
<comment type="cofactor">
    <cofactor evidence="1">
        <name>[4Fe-4S] cluster</name>
        <dbReference type="ChEBI" id="CHEBI:49883"/>
    </cofactor>
</comment>
<feature type="domain" description="ATPase BadF/BadG/BcrA/BcrD type" evidence="6">
    <location>
        <begin position="6"/>
        <end position="254"/>
    </location>
</feature>
<dbReference type="CDD" id="cd24036">
    <property type="entry name" value="ASKHA_NBD_BcrAD_BadFG_HgdC_HadI"/>
    <property type="match status" value="1"/>
</dbReference>
<evidence type="ECO:0000256" key="1">
    <source>
        <dbReference type="ARBA" id="ARBA00001966"/>
    </source>
</evidence>
<accession>A0A1G8EJY8</accession>
<comment type="subunit">
    <text evidence="2">Homodimer.</text>
</comment>
<dbReference type="OrthoDB" id="9778513at2"/>
<dbReference type="InterPro" id="IPR043129">
    <property type="entry name" value="ATPase_NBD"/>
</dbReference>
<dbReference type="PANTHER" id="PTHR32329">
    <property type="entry name" value="BIFUNCTIONAL PROTEIN [INCLUDES 2-HYDROXYACYL-COA DEHYDRATASE (N-TER) AND ITS ACTIVATOR DOMAIN (C_TERM)-RELATED"/>
    <property type="match status" value="1"/>
</dbReference>
<dbReference type="EMBL" id="FNCP01000017">
    <property type="protein sequence ID" value="SDH70263.1"/>
    <property type="molecule type" value="Genomic_DNA"/>
</dbReference>
<evidence type="ECO:0000256" key="2">
    <source>
        <dbReference type="ARBA" id="ARBA00011738"/>
    </source>
</evidence>
<dbReference type="Gene3D" id="3.30.420.40">
    <property type="match status" value="2"/>
</dbReference>
<keyword evidence="5" id="KW-0411">Iron-sulfur</keyword>
<evidence type="ECO:0000313" key="8">
    <source>
        <dbReference type="Proteomes" id="UP000198656"/>
    </source>
</evidence>
<reference evidence="8" key="1">
    <citation type="submission" date="2016-10" db="EMBL/GenBank/DDBJ databases">
        <authorList>
            <person name="Varghese N."/>
            <person name="Submissions S."/>
        </authorList>
    </citation>
    <scope>NUCLEOTIDE SEQUENCE [LARGE SCALE GENOMIC DNA]</scope>
    <source>
        <strain evidence="8">DSM 8344</strain>
    </source>
</reference>
<dbReference type="STRING" id="1121419.SAMN05443529_11749"/>
<dbReference type="GO" id="GO:0051536">
    <property type="term" value="F:iron-sulfur cluster binding"/>
    <property type="evidence" value="ECO:0007669"/>
    <property type="project" value="UniProtKB-KW"/>
</dbReference>
<dbReference type="InterPro" id="IPR002731">
    <property type="entry name" value="ATPase_BadF"/>
</dbReference>
<dbReference type="NCBIfam" id="TIGR00241">
    <property type="entry name" value="CoA_E_activ"/>
    <property type="match status" value="1"/>
</dbReference>
<dbReference type="InterPro" id="IPR008275">
    <property type="entry name" value="CoA_E_activase_dom"/>
</dbReference>
<dbReference type="RefSeq" id="WP_092334413.1">
    <property type="nucleotide sequence ID" value="NZ_FNCP01000017.1"/>
</dbReference>
<dbReference type="AlphaFoldDB" id="A0A1G8EJY8"/>
<dbReference type="InterPro" id="IPR051805">
    <property type="entry name" value="Dehydratase_Activator_Redct"/>
</dbReference>
<dbReference type="GO" id="GO:0046872">
    <property type="term" value="F:metal ion binding"/>
    <property type="evidence" value="ECO:0007669"/>
    <property type="project" value="UniProtKB-KW"/>
</dbReference>